<evidence type="ECO:0000313" key="4">
    <source>
        <dbReference type="EMBL" id="CUK25992.1"/>
    </source>
</evidence>
<name>A0A0N7MBP6_9RHOB</name>
<gene>
    <name evidence="4" type="primary">ycgJ_1</name>
    <name evidence="4" type="ORF">TA5114_01798</name>
</gene>
<dbReference type="GO" id="GO:0032259">
    <property type="term" value="P:methylation"/>
    <property type="evidence" value="ECO:0007669"/>
    <property type="project" value="UniProtKB-KW"/>
</dbReference>
<sequence>MVNQEQFWDGIAPKYAKSPIKNMESYEYTLDRTRSYLKESDLVLEIGAGTGSTALLLADGVEQIVATDISEKMLAVGRTRAKEQGVENIRFQRTEADSLPEGPFDAVMAHNLLHLVEDLPGTLQACHEALSPGGLLISKTFVRPTKGLQLMYRFMRVVLPVMQWLGKAPYVAIYTVQEFEQAFERAGFEIIETANYPATEARRYIVARKR</sequence>
<evidence type="ECO:0000256" key="1">
    <source>
        <dbReference type="ARBA" id="ARBA00022603"/>
    </source>
</evidence>
<dbReference type="InterPro" id="IPR041698">
    <property type="entry name" value="Methyltransf_25"/>
</dbReference>
<dbReference type="EC" id="2.1.1.-" evidence="4"/>
<proteinExistence type="predicted"/>
<organism evidence="4 5">
    <name type="scientific">Cognatishimia activa</name>
    <dbReference type="NCBI Taxonomy" id="1715691"/>
    <lineage>
        <taxon>Bacteria</taxon>
        <taxon>Pseudomonadati</taxon>
        <taxon>Pseudomonadota</taxon>
        <taxon>Alphaproteobacteria</taxon>
        <taxon>Rhodobacterales</taxon>
        <taxon>Paracoccaceae</taxon>
        <taxon>Cognatishimia</taxon>
    </lineage>
</organism>
<dbReference type="InterPro" id="IPR029063">
    <property type="entry name" value="SAM-dependent_MTases_sf"/>
</dbReference>
<dbReference type="RefSeq" id="WP_058314947.1">
    <property type="nucleotide sequence ID" value="NZ_CYTO01000020.1"/>
</dbReference>
<dbReference type="OrthoDB" id="5642573at2"/>
<dbReference type="GO" id="GO:0008168">
    <property type="term" value="F:methyltransferase activity"/>
    <property type="evidence" value="ECO:0007669"/>
    <property type="project" value="UniProtKB-KW"/>
</dbReference>
<dbReference type="AlphaFoldDB" id="A0A0N7MBP6"/>
<keyword evidence="5" id="KW-1185">Reference proteome</keyword>
<accession>A0A0N7MBP6</accession>
<keyword evidence="2 4" id="KW-0808">Transferase</keyword>
<dbReference type="Gene3D" id="3.40.50.150">
    <property type="entry name" value="Vaccinia Virus protein VP39"/>
    <property type="match status" value="1"/>
</dbReference>
<evidence type="ECO:0000259" key="3">
    <source>
        <dbReference type="Pfam" id="PF13649"/>
    </source>
</evidence>
<dbReference type="PANTHER" id="PTHR43861">
    <property type="entry name" value="TRANS-ACONITATE 2-METHYLTRANSFERASE-RELATED"/>
    <property type="match status" value="1"/>
</dbReference>
<dbReference type="EMBL" id="CYUE01000020">
    <property type="protein sequence ID" value="CUK25992.1"/>
    <property type="molecule type" value="Genomic_DNA"/>
</dbReference>
<keyword evidence="1 4" id="KW-0489">Methyltransferase</keyword>
<evidence type="ECO:0000256" key="2">
    <source>
        <dbReference type="ARBA" id="ARBA00022679"/>
    </source>
</evidence>
<dbReference type="STRING" id="1715691.TA5113_02228"/>
<reference evidence="5" key="1">
    <citation type="submission" date="2015-09" db="EMBL/GenBank/DDBJ databases">
        <authorList>
            <person name="Rodrigo-Torres Lidia"/>
            <person name="Arahal R.David."/>
        </authorList>
    </citation>
    <scope>NUCLEOTIDE SEQUENCE [LARGE SCALE GENOMIC DNA]</scope>
    <source>
        <strain evidence="5">CECT 5114</strain>
    </source>
</reference>
<dbReference type="Proteomes" id="UP000051184">
    <property type="component" value="Unassembled WGS sequence"/>
</dbReference>
<dbReference type="PANTHER" id="PTHR43861:SF1">
    <property type="entry name" value="TRANS-ACONITATE 2-METHYLTRANSFERASE"/>
    <property type="match status" value="1"/>
</dbReference>
<protein>
    <submittedName>
        <fullName evidence="4">Putative methyltransferase YcgJ</fullName>
        <ecNumber evidence="4">2.1.1.-</ecNumber>
    </submittedName>
</protein>
<dbReference type="CDD" id="cd02440">
    <property type="entry name" value="AdoMet_MTases"/>
    <property type="match status" value="1"/>
</dbReference>
<dbReference type="SUPFAM" id="SSF53335">
    <property type="entry name" value="S-adenosyl-L-methionine-dependent methyltransferases"/>
    <property type="match status" value="1"/>
</dbReference>
<feature type="domain" description="Methyltransferase" evidence="3">
    <location>
        <begin position="43"/>
        <end position="134"/>
    </location>
</feature>
<dbReference type="Pfam" id="PF13649">
    <property type="entry name" value="Methyltransf_25"/>
    <property type="match status" value="1"/>
</dbReference>
<evidence type="ECO:0000313" key="5">
    <source>
        <dbReference type="Proteomes" id="UP000051184"/>
    </source>
</evidence>